<dbReference type="InterPro" id="IPR032506">
    <property type="entry name" value="SGSH_C"/>
</dbReference>
<accession>A0A117LZF3</accession>
<dbReference type="CDD" id="cd16031">
    <property type="entry name" value="G6S_like"/>
    <property type="match status" value="1"/>
</dbReference>
<name>A0A117LZF3_9BACT</name>
<dbReference type="PROSITE" id="PS00523">
    <property type="entry name" value="SULFATASE_1"/>
    <property type="match status" value="1"/>
</dbReference>
<dbReference type="SUPFAM" id="SSF53649">
    <property type="entry name" value="Alkaline phosphatase-like"/>
    <property type="match status" value="1"/>
</dbReference>
<feature type="signal peptide" evidence="3">
    <location>
        <begin position="1"/>
        <end position="19"/>
    </location>
</feature>
<dbReference type="PANTHER" id="PTHR43108">
    <property type="entry name" value="N-ACETYLGLUCOSAMINE-6-SULFATASE FAMILY MEMBER"/>
    <property type="match status" value="1"/>
</dbReference>
<feature type="chain" id="PRO_5007150939" evidence="3">
    <location>
        <begin position="20"/>
        <end position="519"/>
    </location>
</feature>
<dbReference type="PROSITE" id="PS00149">
    <property type="entry name" value="SULFATASE_2"/>
    <property type="match status" value="1"/>
</dbReference>
<evidence type="ECO:0000256" key="2">
    <source>
        <dbReference type="ARBA" id="ARBA00022801"/>
    </source>
</evidence>
<proteinExistence type="inferred from homology"/>
<evidence type="ECO:0000256" key="3">
    <source>
        <dbReference type="SAM" id="SignalP"/>
    </source>
</evidence>
<evidence type="ECO:0000256" key="1">
    <source>
        <dbReference type="ARBA" id="ARBA00008779"/>
    </source>
</evidence>
<feature type="domain" description="N-sulphoglucosamine sulphohydrolase C-terminal" evidence="4">
    <location>
        <begin position="353"/>
        <end position="506"/>
    </location>
</feature>
<dbReference type="InterPro" id="IPR002591">
    <property type="entry name" value="Phosphodiest/P_Trfase"/>
</dbReference>
<dbReference type="Gene3D" id="3.40.720.10">
    <property type="entry name" value="Alkaline Phosphatase, subunit A"/>
    <property type="match status" value="1"/>
</dbReference>
<gene>
    <name evidence="5" type="ORF">XD92_1535</name>
</gene>
<keyword evidence="3" id="KW-0732">Signal</keyword>
<evidence type="ECO:0000259" key="4">
    <source>
        <dbReference type="Pfam" id="PF16347"/>
    </source>
</evidence>
<dbReference type="InterPro" id="IPR024607">
    <property type="entry name" value="Sulfatase_CS"/>
</dbReference>
<dbReference type="Pfam" id="PF16347">
    <property type="entry name" value="SGSH_C"/>
    <property type="match status" value="1"/>
</dbReference>
<dbReference type="Proteomes" id="UP000053860">
    <property type="component" value="Unassembled WGS sequence"/>
</dbReference>
<evidence type="ECO:0000313" key="5">
    <source>
        <dbReference type="EMBL" id="KUK75729.1"/>
    </source>
</evidence>
<dbReference type="EMBL" id="LGGN01000373">
    <property type="protein sequence ID" value="KUK75729.1"/>
    <property type="molecule type" value="Genomic_DNA"/>
</dbReference>
<organism evidence="5 6">
    <name type="scientific">Proteiniphilum acetatigenes</name>
    <dbReference type="NCBI Taxonomy" id="294710"/>
    <lineage>
        <taxon>Bacteria</taxon>
        <taxon>Pseudomonadati</taxon>
        <taxon>Bacteroidota</taxon>
        <taxon>Bacteroidia</taxon>
        <taxon>Bacteroidales</taxon>
        <taxon>Dysgonomonadaceae</taxon>
        <taxon>Proteiniphilum</taxon>
    </lineage>
</organism>
<comment type="similarity">
    <text evidence="1">Belongs to the sulfatase family.</text>
</comment>
<evidence type="ECO:0000313" key="6">
    <source>
        <dbReference type="Proteomes" id="UP000053860"/>
    </source>
</evidence>
<reference evidence="6" key="1">
    <citation type="journal article" date="2015" name="MBio">
        <title>Genome-Resolved Metagenomic Analysis Reveals Roles for Candidate Phyla and Other Microbial Community Members in Biogeochemical Transformations in Oil Reservoirs.</title>
        <authorList>
            <person name="Hu P."/>
            <person name="Tom L."/>
            <person name="Singh A."/>
            <person name="Thomas B.C."/>
            <person name="Baker B.J."/>
            <person name="Piceno Y.M."/>
            <person name="Andersen G.L."/>
            <person name="Banfield J.F."/>
        </authorList>
    </citation>
    <scope>NUCLEOTIDE SEQUENCE [LARGE SCALE GENOMIC DNA]</scope>
</reference>
<dbReference type="PANTHER" id="PTHR43108:SF6">
    <property type="entry name" value="N-SULPHOGLUCOSAMINE SULPHOHYDROLASE"/>
    <property type="match status" value="1"/>
</dbReference>
<keyword evidence="2" id="KW-0378">Hydrolase</keyword>
<dbReference type="PATRIC" id="fig|294710.3.peg.209"/>
<comment type="caution">
    <text evidence="5">The sequence shown here is derived from an EMBL/GenBank/DDBJ whole genome shotgun (WGS) entry which is preliminary data.</text>
</comment>
<sequence length="519" mass="60402">MKRTLTIGAMALSALSVMAQQTEKRPNIIFILSDDHATQAISAYGHPISKLAPTPNIDRIADNGAQFWNNYCANSISGPSRASILTGKHSHKNGFLANWNKAFDGSQQTLPKILQAHGYETALIGKWHLISKPTGFDHWMILNDQGDYYNPDFITERDTVQYAGYVTDLITTFTKQWLQTREEDQPFFLMMNHKAPHRNWVPAERHYRLYEDVTFPLPATYFDDYEGRFAAAHQEMNIYRDMYEGHDLKMVTGVDSDTLLYDPWPHAFLGTMTAGEQKRFFAAYRERNNAFHTTPMTEKEIAEWKYQRYLQDYLACIKSVDESVGQLLDYLEETGLDENTLIIYSSDQGFYLGEHGWFDKRFMYEESFGMPLLMQYKGHIKPGTEVEGLTQNIDFAPTLLDFCGITIPDDMQGESFRELTETGRTPEGWRTSLYYHYYEYPGFHSVRAHYGVKTERYKLIHFYGEQIWELYGLQNDPHEIRNIYGKRGTEQITRQLKQELKRLQAQYELPEDHLQPGKK</sequence>
<dbReference type="GO" id="GO:0016787">
    <property type="term" value="F:hydrolase activity"/>
    <property type="evidence" value="ECO:0007669"/>
    <property type="project" value="UniProtKB-KW"/>
</dbReference>
<dbReference type="Pfam" id="PF01663">
    <property type="entry name" value="Phosphodiest"/>
    <property type="match status" value="1"/>
</dbReference>
<dbReference type="InterPro" id="IPR017850">
    <property type="entry name" value="Alkaline_phosphatase_core_sf"/>
</dbReference>
<dbReference type="AlphaFoldDB" id="A0A117LZF3"/>
<protein>
    <submittedName>
        <fullName evidence="5">Sulfatase</fullName>
    </submittedName>
</protein>